<name>A0A7X6JBE3_9HYPH</name>
<organism evidence="1 2">
    <name type="scientific">Brucella tritici</name>
    <dbReference type="NCBI Taxonomy" id="94626"/>
    <lineage>
        <taxon>Bacteria</taxon>
        <taxon>Pseudomonadati</taxon>
        <taxon>Pseudomonadota</taxon>
        <taxon>Alphaproteobacteria</taxon>
        <taxon>Hyphomicrobiales</taxon>
        <taxon>Brucellaceae</taxon>
        <taxon>Brucella/Ochrobactrum group</taxon>
        <taxon>Brucella</taxon>
    </lineage>
</organism>
<dbReference type="Proteomes" id="UP000558475">
    <property type="component" value="Unassembled WGS sequence"/>
</dbReference>
<sequence length="47" mass="5219">MPESKEELPELPMVSSKTTKLDALILLERFYSACASIFSISSSDKPK</sequence>
<protein>
    <submittedName>
        <fullName evidence="1">Uncharacterized protein</fullName>
    </submittedName>
</protein>
<reference evidence="1 2" key="1">
    <citation type="submission" date="2020-04" db="EMBL/GenBank/DDBJ databases">
        <title>Whole genome sequencing of clinical and environmental type strains of Ochrobactrum.</title>
        <authorList>
            <person name="Dharne M."/>
        </authorList>
    </citation>
    <scope>NUCLEOTIDE SEQUENCE [LARGE SCALE GENOMIC DNA]</scope>
    <source>
        <strain evidence="1 2">DSM 13340</strain>
    </source>
</reference>
<comment type="caution">
    <text evidence="1">The sequence shown here is derived from an EMBL/GenBank/DDBJ whole genome shotgun (WGS) entry which is preliminary data.</text>
</comment>
<accession>A0A7X6JBE3</accession>
<evidence type="ECO:0000313" key="2">
    <source>
        <dbReference type="Proteomes" id="UP000558475"/>
    </source>
</evidence>
<proteinExistence type="predicted"/>
<evidence type="ECO:0000313" key="1">
    <source>
        <dbReference type="EMBL" id="NKW10934.1"/>
    </source>
</evidence>
<gene>
    <name evidence="1" type="ORF">HGG76_23265</name>
</gene>
<dbReference type="AlphaFoldDB" id="A0A7X6JBE3"/>
<dbReference type="EMBL" id="JAAXZB010000002">
    <property type="protein sequence ID" value="NKW10934.1"/>
    <property type="molecule type" value="Genomic_DNA"/>
</dbReference>